<evidence type="ECO:0000259" key="2">
    <source>
        <dbReference type="Pfam" id="PF00535"/>
    </source>
</evidence>
<proteinExistence type="inferred from homology"/>
<comment type="similarity">
    <text evidence="1">Belongs to the glycosyltransferase 2 family. WaaE/KdtX subfamily.</text>
</comment>
<gene>
    <name evidence="3" type="ORF">BWK73_51025</name>
</gene>
<feature type="domain" description="Glycosyltransferase 2-like" evidence="2">
    <location>
        <begin position="12"/>
        <end position="98"/>
    </location>
</feature>
<protein>
    <recommendedName>
        <fullName evidence="2">Glycosyltransferase 2-like domain-containing protein</fullName>
    </recommendedName>
</protein>
<organism evidence="3 4">
    <name type="scientific">Thiothrix lacustris</name>
    <dbReference type="NCBI Taxonomy" id="525917"/>
    <lineage>
        <taxon>Bacteria</taxon>
        <taxon>Pseudomonadati</taxon>
        <taxon>Pseudomonadota</taxon>
        <taxon>Gammaproteobacteria</taxon>
        <taxon>Thiotrichales</taxon>
        <taxon>Thiotrichaceae</taxon>
        <taxon>Thiothrix</taxon>
    </lineage>
</organism>
<dbReference type="PANTHER" id="PTHR43630">
    <property type="entry name" value="POLY-BETA-1,6-N-ACETYL-D-GLUCOSAMINE SYNTHASE"/>
    <property type="match status" value="1"/>
</dbReference>
<name>A0A1Y1Q846_9GAMM</name>
<dbReference type="PANTHER" id="PTHR43630:SF2">
    <property type="entry name" value="GLYCOSYLTRANSFERASE"/>
    <property type="match status" value="1"/>
</dbReference>
<dbReference type="Gene3D" id="3.90.550.10">
    <property type="entry name" value="Spore Coat Polysaccharide Biosynthesis Protein SpsA, Chain A"/>
    <property type="match status" value="1"/>
</dbReference>
<evidence type="ECO:0000313" key="3">
    <source>
        <dbReference type="EMBL" id="OQW99099.1"/>
    </source>
</evidence>
<dbReference type="Gene3D" id="1.25.40.10">
    <property type="entry name" value="Tetratricopeptide repeat domain"/>
    <property type="match status" value="1"/>
</dbReference>
<reference evidence="3 4" key="1">
    <citation type="submission" date="2017-01" db="EMBL/GenBank/DDBJ databases">
        <title>Novel large sulfur bacteria in the metagenomes of groundwater-fed chemosynthetic microbial mats in the Lake Huron basin.</title>
        <authorList>
            <person name="Sharrar A.M."/>
            <person name="Flood B.E."/>
            <person name="Bailey J.V."/>
            <person name="Jones D.S."/>
            <person name="Biddanda B."/>
            <person name="Ruberg S.A."/>
            <person name="Marcus D.N."/>
            <person name="Dick G.J."/>
        </authorList>
    </citation>
    <scope>NUCLEOTIDE SEQUENCE [LARGE SCALE GENOMIC DNA]</scope>
    <source>
        <strain evidence="3">A8</strain>
    </source>
</reference>
<dbReference type="SUPFAM" id="SSF53448">
    <property type="entry name" value="Nucleotide-diphospho-sugar transferases"/>
    <property type="match status" value="1"/>
</dbReference>
<dbReference type="Proteomes" id="UP000192491">
    <property type="component" value="Unassembled WGS sequence"/>
</dbReference>
<comment type="caution">
    <text evidence="3">The sequence shown here is derived from an EMBL/GenBank/DDBJ whole genome shotgun (WGS) entry which is preliminary data.</text>
</comment>
<accession>A0A1Y1Q846</accession>
<dbReference type="EMBL" id="MTEJ01000713">
    <property type="protein sequence ID" value="OQW99099.1"/>
    <property type="molecule type" value="Genomic_DNA"/>
</dbReference>
<dbReference type="InterPro" id="IPR029044">
    <property type="entry name" value="Nucleotide-diphossugar_trans"/>
</dbReference>
<dbReference type="Pfam" id="PF00535">
    <property type="entry name" value="Glycos_transf_2"/>
    <property type="match status" value="1"/>
</dbReference>
<sequence>MTRKKHSICLNMIVKNESKVITRCLDSVKDLIDYWVISDTGSTDGTQDIIRNYFQQHHIDGELLEHEWCDFAHNRNLALKAARGKTDYILIMDADDYLIKADTFRLPPLKAGCYALKTQRKGITYYCDKLIRSSLPWRWEGVLHEHLYCPINYSIGKIADDCELQSTAEGARSQNPTKYWDDAMVLEKGVLAEPNNTRYRFYLAQSYRDAGFPEKALENYQRRADMGGWEEEVYYALLEVGHQKQKLNHPALDVIEAYLKAYHYRPQRLEALHCALRLCRIHAHFHLGYQLGWSASGILLPTDDVLFVDNSVYEWRFLDELSVCTIYANKLQEGALMIESLLRENRVPADQIPRIKANLDFAKNQI</sequence>
<dbReference type="InterPro" id="IPR011990">
    <property type="entry name" value="TPR-like_helical_dom_sf"/>
</dbReference>
<dbReference type="AlphaFoldDB" id="A0A1Y1Q846"/>
<dbReference type="InterPro" id="IPR001173">
    <property type="entry name" value="Glyco_trans_2-like"/>
</dbReference>
<dbReference type="SUPFAM" id="SSF81901">
    <property type="entry name" value="HCP-like"/>
    <property type="match status" value="1"/>
</dbReference>
<evidence type="ECO:0000256" key="1">
    <source>
        <dbReference type="ARBA" id="ARBA00038494"/>
    </source>
</evidence>
<evidence type="ECO:0000313" key="4">
    <source>
        <dbReference type="Proteomes" id="UP000192491"/>
    </source>
</evidence>